<evidence type="ECO:0000256" key="2">
    <source>
        <dbReference type="ARBA" id="ARBA00012438"/>
    </source>
</evidence>
<keyword evidence="5" id="KW-0902">Two-component regulatory system</keyword>
<evidence type="ECO:0000256" key="5">
    <source>
        <dbReference type="ARBA" id="ARBA00023012"/>
    </source>
</evidence>
<dbReference type="InterPro" id="IPR036890">
    <property type="entry name" value="HATPase_C_sf"/>
</dbReference>
<dbReference type="PANTHER" id="PTHR24421">
    <property type="entry name" value="NITRATE/NITRITE SENSOR PROTEIN NARX-RELATED"/>
    <property type="match status" value="1"/>
</dbReference>
<dbReference type="Gene3D" id="1.25.40.10">
    <property type="entry name" value="Tetratricopeptide repeat domain"/>
    <property type="match status" value="1"/>
</dbReference>
<dbReference type="Gene3D" id="3.30.565.10">
    <property type="entry name" value="Histidine kinase-like ATPase, C-terminal domain"/>
    <property type="match status" value="1"/>
</dbReference>
<evidence type="ECO:0000256" key="6">
    <source>
        <dbReference type="PROSITE-ProRule" id="PRU00339"/>
    </source>
</evidence>
<sequence length="535" mass="61176">MNAPVDAPEISRNTTYDKAIAFRNNKIIDSAFYYFNKSKEVFLQEKDSLGAGKCLVNMAIISTNQGDYFGGQELSLNAASFFEPQNRDHHVYIKSNLNNLGIATYSLKKYKQAIDFYKESLKYTADSSDVLVIKNNIANAYRSENNYEAAISLYQEILKVEKDSSNFSRVISNFAFTKWLNKSTYNPVEEFNRALSIRKKQNDLIGQNSSYAQLSEYYFRKKPDSALFYANKMYQTASRLQFPDDRLEALQKLVQLSKPEKTQHYFSIYTQLQDSLQTARSGAKNQFALIRYETEKHKADKLKLQKENAIRNIFIGGLTLVMIAASICTVLYNQRKKKEEKLKTQNLIKESELKTSKKVHDVVANGLYKLMSEMENGEQLNQNKLLDQMEALYEQSRDISYESKSAININFDEEIKQLLSAFATPNIKVLIFGNNDSVWDKINENSKYELKHILQELMVNMKKHSKASYVAIRFEKLPNEVKIYYSDNGVGMPKSAVFGNGLKNTGNRIKAIDGNINFGVGEDGGLKIQLSFPTI</sequence>
<evidence type="ECO:0000256" key="1">
    <source>
        <dbReference type="ARBA" id="ARBA00000085"/>
    </source>
</evidence>
<dbReference type="SUPFAM" id="SSF48452">
    <property type="entry name" value="TPR-like"/>
    <property type="match status" value="2"/>
</dbReference>
<reference evidence="9" key="1">
    <citation type="journal article" date="2019" name="Int. J. Syst. Evol. Microbiol.">
        <title>The Global Catalogue of Microorganisms (GCM) 10K type strain sequencing project: providing services to taxonomists for standard genome sequencing and annotation.</title>
        <authorList>
            <consortium name="The Broad Institute Genomics Platform"/>
            <consortium name="The Broad Institute Genome Sequencing Center for Infectious Disease"/>
            <person name="Wu L."/>
            <person name="Ma J."/>
        </authorList>
    </citation>
    <scope>NUCLEOTIDE SEQUENCE [LARGE SCALE GENOMIC DNA]</scope>
    <source>
        <strain evidence="9">KCTC 42456</strain>
    </source>
</reference>
<evidence type="ECO:0000313" key="8">
    <source>
        <dbReference type="EMBL" id="MFD2733545.1"/>
    </source>
</evidence>
<keyword evidence="7" id="KW-0812">Transmembrane</keyword>
<gene>
    <name evidence="8" type="ORF">ACFSSE_17685</name>
</gene>
<evidence type="ECO:0000313" key="9">
    <source>
        <dbReference type="Proteomes" id="UP001597546"/>
    </source>
</evidence>
<evidence type="ECO:0000256" key="7">
    <source>
        <dbReference type="SAM" id="Phobius"/>
    </source>
</evidence>
<feature type="repeat" description="TPR" evidence="6">
    <location>
        <begin position="131"/>
        <end position="164"/>
    </location>
</feature>
<dbReference type="CDD" id="cd16917">
    <property type="entry name" value="HATPase_UhpB-NarQ-NarX-like"/>
    <property type="match status" value="1"/>
</dbReference>
<dbReference type="Pfam" id="PF13176">
    <property type="entry name" value="TPR_7"/>
    <property type="match status" value="1"/>
</dbReference>
<keyword evidence="7" id="KW-0472">Membrane</keyword>
<keyword evidence="4" id="KW-0418">Kinase</keyword>
<comment type="catalytic activity">
    <reaction evidence="1">
        <text>ATP + protein L-histidine = ADP + protein N-phospho-L-histidine.</text>
        <dbReference type="EC" id="2.7.13.3"/>
    </reaction>
</comment>
<comment type="caution">
    <text evidence="8">The sequence shown here is derived from an EMBL/GenBank/DDBJ whole genome shotgun (WGS) entry which is preliminary data.</text>
</comment>
<proteinExistence type="predicted"/>
<keyword evidence="3" id="KW-0808">Transferase</keyword>
<feature type="repeat" description="TPR" evidence="6">
    <location>
        <begin position="94"/>
        <end position="127"/>
    </location>
</feature>
<dbReference type="RefSeq" id="WP_379045048.1">
    <property type="nucleotide sequence ID" value="NZ_JBHSKW010000051.1"/>
</dbReference>
<protein>
    <recommendedName>
        <fullName evidence="2">histidine kinase</fullName>
        <ecNumber evidence="2">2.7.13.3</ecNumber>
    </recommendedName>
</protein>
<dbReference type="SUPFAM" id="SSF55874">
    <property type="entry name" value="ATPase domain of HSP90 chaperone/DNA topoisomerase II/histidine kinase"/>
    <property type="match status" value="1"/>
</dbReference>
<feature type="transmembrane region" description="Helical" evidence="7">
    <location>
        <begin position="313"/>
        <end position="333"/>
    </location>
</feature>
<dbReference type="SMART" id="SM00028">
    <property type="entry name" value="TPR"/>
    <property type="match status" value="2"/>
</dbReference>
<dbReference type="InterPro" id="IPR019734">
    <property type="entry name" value="TPR_rpt"/>
</dbReference>
<dbReference type="InterPro" id="IPR011990">
    <property type="entry name" value="TPR-like_helical_dom_sf"/>
</dbReference>
<dbReference type="PANTHER" id="PTHR24421:SF10">
    <property type="entry name" value="NITRATE_NITRITE SENSOR PROTEIN NARQ"/>
    <property type="match status" value="1"/>
</dbReference>
<evidence type="ECO:0000256" key="4">
    <source>
        <dbReference type="ARBA" id="ARBA00022777"/>
    </source>
</evidence>
<keyword evidence="9" id="KW-1185">Reference proteome</keyword>
<dbReference type="EMBL" id="JBHULV010000056">
    <property type="protein sequence ID" value="MFD2733545.1"/>
    <property type="molecule type" value="Genomic_DNA"/>
</dbReference>
<evidence type="ECO:0000256" key="3">
    <source>
        <dbReference type="ARBA" id="ARBA00022679"/>
    </source>
</evidence>
<name>A0ABW5TXT6_9SPHI</name>
<dbReference type="EC" id="2.7.13.3" evidence="2"/>
<dbReference type="PROSITE" id="PS50005">
    <property type="entry name" value="TPR"/>
    <property type="match status" value="2"/>
</dbReference>
<keyword evidence="7" id="KW-1133">Transmembrane helix</keyword>
<dbReference type="Proteomes" id="UP001597546">
    <property type="component" value="Unassembled WGS sequence"/>
</dbReference>
<organism evidence="8 9">
    <name type="scientific">Pedobacter alpinus</name>
    <dbReference type="NCBI Taxonomy" id="1590643"/>
    <lineage>
        <taxon>Bacteria</taxon>
        <taxon>Pseudomonadati</taxon>
        <taxon>Bacteroidota</taxon>
        <taxon>Sphingobacteriia</taxon>
        <taxon>Sphingobacteriales</taxon>
        <taxon>Sphingobacteriaceae</taxon>
        <taxon>Pedobacter</taxon>
    </lineage>
</organism>
<dbReference type="InterPro" id="IPR050482">
    <property type="entry name" value="Sensor_HK_TwoCompSys"/>
</dbReference>
<keyword evidence="6" id="KW-0802">TPR repeat</keyword>
<accession>A0ABW5TXT6</accession>